<keyword evidence="12" id="KW-1185">Reference proteome</keyword>
<feature type="coiled-coil region" evidence="7">
    <location>
        <begin position="536"/>
        <end position="563"/>
    </location>
</feature>
<dbReference type="CDD" id="cd06225">
    <property type="entry name" value="HAMP"/>
    <property type="match status" value="1"/>
</dbReference>
<evidence type="ECO:0000259" key="10">
    <source>
        <dbReference type="PROSITE" id="PS50885"/>
    </source>
</evidence>
<feature type="transmembrane region" description="Helical" evidence="8">
    <location>
        <begin position="182"/>
        <end position="202"/>
    </location>
</feature>
<proteinExistence type="inferred from homology"/>
<dbReference type="Gene3D" id="1.10.287.950">
    <property type="entry name" value="Methyl-accepting chemotaxis protein"/>
    <property type="match status" value="1"/>
</dbReference>
<evidence type="ECO:0000256" key="5">
    <source>
        <dbReference type="ARBA" id="ARBA00029447"/>
    </source>
</evidence>
<reference evidence="11" key="1">
    <citation type="journal article" date="2014" name="Int. J. Syst. Evol. Microbiol.">
        <title>Complete genome sequence of Corynebacterium casei LMG S-19264T (=DSM 44701T), isolated from a smear-ripened cheese.</title>
        <authorList>
            <consortium name="US DOE Joint Genome Institute (JGI-PGF)"/>
            <person name="Walter F."/>
            <person name="Albersmeier A."/>
            <person name="Kalinowski J."/>
            <person name="Ruckert C."/>
        </authorList>
    </citation>
    <scope>NUCLEOTIDE SEQUENCE</scope>
    <source>
        <strain evidence="11">CGMCC 1.12698</strain>
    </source>
</reference>
<comment type="caution">
    <text evidence="11">The sequence shown here is derived from an EMBL/GenBank/DDBJ whole genome shotgun (WGS) entry which is preliminary data.</text>
</comment>
<feature type="domain" description="HAMP" evidence="10">
    <location>
        <begin position="203"/>
        <end position="257"/>
    </location>
</feature>
<keyword evidence="8" id="KW-1133">Transmembrane helix</keyword>
<evidence type="ECO:0000256" key="1">
    <source>
        <dbReference type="ARBA" id="ARBA00004236"/>
    </source>
</evidence>
<dbReference type="Pfam" id="PF00672">
    <property type="entry name" value="HAMP"/>
    <property type="match status" value="1"/>
</dbReference>
<dbReference type="GO" id="GO:0007165">
    <property type="term" value="P:signal transduction"/>
    <property type="evidence" value="ECO:0007669"/>
    <property type="project" value="UniProtKB-KW"/>
</dbReference>
<dbReference type="CDD" id="cd11386">
    <property type="entry name" value="MCP_signal"/>
    <property type="match status" value="1"/>
</dbReference>
<gene>
    <name evidence="11" type="ORF">GCM10007140_34220</name>
</gene>
<evidence type="ECO:0000313" key="11">
    <source>
        <dbReference type="EMBL" id="GGE81717.1"/>
    </source>
</evidence>
<dbReference type="Proteomes" id="UP000605259">
    <property type="component" value="Unassembled WGS sequence"/>
</dbReference>
<sequence>MRNIGIKGKILGMILGICALFGIALTFVYFSSAEKVEKITVLQEEIVPKSKLYRDQANQTEERLGALRAYLLYKDDEQLKRFEQITASLSKTQQELLNDPTLAKEVKDTINASTEWRKLIESTVFTAAKEGNWEEATALAAKTRQQILDIKVNFTNYRDAEDKKEEVALGEIEQSAQNMKTIVLIALIVCTLLAVALAFWFAHKLVEPIQAIDGKLRELSSNEGDLTARLDVTSNDEIGAIATSFNQMLDNLQDLVSNVKETAVNVKESSEQVNIGTSSSMEATTEMAQTMSYLATGVQQQVASIQESSVAMDEMAIGVQRIAESASTVAELAVVTSDQANDGKEVIEQSLSQMTTIHTVVGETSDVVHRLVTRMQQIDKALESITTIADQTNLLALNAAIESARAGEHGRGFAVVADEVRKLAEQSKQSALEITTLIQQIHTDTKEATVAMERGQNESMSGMTAIREAEQAFSSIVGKINEITYQVQEVSATAEEMSAGAEEVNAALSEISSISKDVEAQTMKSSEDATEQTEVMKEMAATSQQMTQVVEELEKLVVQLKTN</sequence>
<keyword evidence="2" id="KW-1003">Cell membrane</keyword>
<feature type="domain" description="Methyl-accepting transducer" evidence="9">
    <location>
        <begin position="276"/>
        <end position="512"/>
    </location>
</feature>
<accession>A0A917AXX3</accession>
<evidence type="ECO:0000256" key="2">
    <source>
        <dbReference type="ARBA" id="ARBA00022475"/>
    </source>
</evidence>
<evidence type="ECO:0000256" key="7">
    <source>
        <dbReference type="SAM" id="Coils"/>
    </source>
</evidence>
<dbReference type="InterPro" id="IPR003660">
    <property type="entry name" value="HAMP_dom"/>
</dbReference>
<protein>
    <submittedName>
        <fullName evidence="11">Chemotaxis protein</fullName>
    </submittedName>
</protein>
<dbReference type="RefSeq" id="WP_188389703.1">
    <property type="nucleotide sequence ID" value="NZ_BMFK01000004.1"/>
</dbReference>
<organism evidence="11 12">
    <name type="scientific">Priestia taiwanensis</name>
    <dbReference type="NCBI Taxonomy" id="1347902"/>
    <lineage>
        <taxon>Bacteria</taxon>
        <taxon>Bacillati</taxon>
        <taxon>Bacillota</taxon>
        <taxon>Bacilli</taxon>
        <taxon>Bacillales</taxon>
        <taxon>Bacillaceae</taxon>
        <taxon>Priestia</taxon>
    </lineage>
</organism>
<keyword evidence="3 8" id="KW-0472">Membrane</keyword>
<evidence type="ECO:0000256" key="8">
    <source>
        <dbReference type="SAM" id="Phobius"/>
    </source>
</evidence>
<evidence type="ECO:0000256" key="3">
    <source>
        <dbReference type="ARBA" id="ARBA00023136"/>
    </source>
</evidence>
<evidence type="ECO:0000256" key="4">
    <source>
        <dbReference type="ARBA" id="ARBA00023224"/>
    </source>
</evidence>
<dbReference type="SUPFAM" id="SSF58104">
    <property type="entry name" value="Methyl-accepting chemotaxis protein (MCP) signaling domain"/>
    <property type="match status" value="1"/>
</dbReference>
<dbReference type="PANTHER" id="PTHR32089:SF112">
    <property type="entry name" value="LYSOZYME-LIKE PROTEIN-RELATED"/>
    <property type="match status" value="1"/>
</dbReference>
<evidence type="ECO:0000259" key="9">
    <source>
        <dbReference type="PROSITE" id="PS50111"/>
    </source>
</evidence>
<dbReference type="SMART" id="SM00304">
    <property type="entry name" value="HAMP"/>
    <property type="match status" value="1"/>
</dbReference>
<dbReference type="AlphaFoldDB" id="A0A917AXX3"/>
<dbReference type="PROSITE" id="PS50885">
    <property type="entry name" value="HAMP"/>
    <property type="match status" value="1"/>
</dbReference>
<keyword evidence="4 6" id="KW-0807">Transducer</keyword>
<dbReference type="PANTHER" id="PTHR32089">
    <property type="entry name" value="METHYL-ACCEPTING CHEMOTAXIS PROTEIN MCPB"/>
    <property type="match status" value="1"/>
</dbReference>
<dbReference type="Gene3D" id="1.10.8.500">
    <property type="entry name" value="HAMP domain in histidine kinase"/>
    <property type="match status" value="1"/>
</dbReference>
<dbReference type="SMART" id="SM00283">
    <property type="entry name" value="MA"/>
    <property type="match status" value="1"/>
</dbReference>
<comment type="subcellular location">
    <subcellularLocation>
        <location evidence="1">Cell membrane</location>
    </subcellularLocation>
</comment>
<dbReference type="InterPro" id="IPR004089">
    <property type="entry name" value="MCPsignal_dom"/>
</dbReference>
<reference evidence="11" key="2">
    <citation type="submission" date="2020-09" db="EMBL/GenBank/DDBJ databases">
        <authorList>
            <person name="Sun Q."/>
            <person name="Zhou Y."/>
        </authorList>
    </citation>
    <scope>NUCLEOTIDE SEQUENCE</scope>
    <source>
        <strain evidence="11">CGMCC 1.12698</strain>
    </source>
</reference>
<dbReference type="PROSITE" id="PS50111">
    <property type="entry name" value="CHEMOTAXIS_TRANSDUC_2"/>
    <property type="match status" value="1"/>
</dbReference>
<dbReference type="GO" id="GO:0006935">
    <property type="term" value="P:chemotaxis"/>
    <property type="evidence" value="ECO:0007669"/>
    <property type="project" value="UniProtKB-ARBA"/>
</dbReference>
<feature type="transmembrane region" description="Helical" evidence="8">
    <location>
        <begin position="12"/>
        <end position="30"/>
    </location>
</feature>
<dbReference type="GO" id="GO:0005886">
    <property type="term" value="C:plasma membrane"/>
    <property type="evidence" value="ECO:0007669"/>
    <property type="project" value="UniProtKB-SubCell"/>
</dbReference>
<dbReference type="Pfam" id="PF00015">
    <property type="entry name" value="MCPsignal"/>
    <property type="match status" value="1"/>
</dbReference>
<evidence type="ECO:0000256" key="6">
    <source>
        <dbReference type="PROSITE-ProRule" id="PRU00284"/>
    </source>
</evidence>
<dbReference type="FunFam" id="1.10.287.950:FF:000001">
    <property type="entry name" value="Methyl-accepting chemotaxis sensory transducer"/>
    <property type="match status" value="1"/>
</dbReference>
<keyword evidence="7" id="KW-0175">Coiled coil</keyword>
<evidence type="ECO:0000313" key="12">
    <source>
        <dbReference type="Proteomes" id="UP000605259"/>
    </source>
</evidence>
<dbReference type="EMBL" id="BMFK01000004">
    <property type="protein sequence ID" value="GGE81717.1"/>
    <property type="molecule type" value="Genomic_DNA"/>
</dbReference>
<keyword evidence="8" id="KW-0812">Transmembrane</keyword>
<name>A0A917AXX3_9BACI</name>
<comment type="similarity">
    <text evidence="5">Belongs to the methyl-accepting chemotaxis (MCP) protein family.</text>
</comment>